<dbReference type="HOGENOM" id="CLU_071818_0_1_6"/>
<dbReference type="NCBIfam" id="NF038228">
    <property type="entry name" value="IcmH_DotU_IVB"/>
    <property type="match status" value="1"/>
</dbReference>
<evidence type="ECO:0000259" key="2">
    <source>
        <dbReference type="Pfam" id="PF09850"/>
    </source>
</evidence>
<comment type="caution">
    <text evidence="3">The sequence shown here is derived from an EMBL/GenBank/DDBJ whole genome shotgun (WGS) entry which is preliminary data.</text>
</comment>
<dbReference type="InterPro" id="IPR017732">
    <property type="entry name" value="T4/T6SS_DotU"/>
</dbReference>
<sequence length="274" mass="31421">MDAIEDTTERATETKGGIDFKSGLGGAGEVMHAVSDDALSCMMHKNPLIEASSPLLGFINRIKSLNEPPVIEPLIAQIEQEIKGILQRLEIENYEPGILLSWSYFFCTFIDEMVMARPWGVEGWAQHTLLVRFHSETWGGEKCFQLIDRLLLEPARYRDLLAFIHLCLCLGFQGRYRMTMQYQEDREKILRNIHQKLQALNKVDSTKRQEMLNATVMHYGKANNESRYRLNRYLSGKKVLWGIALAVLLGYGMFDWSLHSQTQNIITQLNALLP</sequence>
<feature type="transmembrane region" description="Helical" evidence="1">
    <location>
        <begin position="239"/>
        <end position="258"/>
    </location>
</feature>
<keyword evidence="1" id="KW-0812">Transmembrane</keyword>
<dbReference type="EMBL" id="AGCI01000110">
    <property type="protein sequence ID" value="EHM37962.1"/>
    <property type="molecule type" value="Genomic_DNA"/>
</dbReference>
<reference evidence="3 4" key="1">
    <citation type="submission" date="2011-08" db="EMBL/GenBank/DDBJ databases">
        <authorList>
            <person name="Weinstock G."/>
            <person name="Sodergren E."/>
            <person name="Clifton S."/>
            <person name="Fulton L."/>
            <person name="Fulton B."/>
            <person name="Courtney L."/>
            <person name="Fronick C."/>
            <person name="Harrison M."/>
            <person name="Strong C."/>
            <person name="Farmer C."/>
            <person name="Delahaunty K."/>
            <person name="Markovic C."/>
            <person name="Hall O."/>
            <person name="Minx P."/>
            <person name="Tomlinson C."/>
            <person name="Mitreva M."/>
            <person name="Hou S."/>
            <person name="Chen J."/>
            <person name="Wollam A."/>
            <person name="Pepin K.H."/>
            <person name="Johnson M."/>
            <person name="Bhonagiri V."/>
            <person name="Zhang X."/>
            <person name="Suruliraj S."/>
            <person name="Warren W."/>
            <person name="Chinwalla A."/>
            <person name="Mardis E.R."/>
            <person name="Wilson R.K."/>
        </authorList>
    </citation>
    <scope>NUCLEOTIDE SEQUENCE [LARGE SCALE GENOMIC DNA]</scope>
    <source>
        <strain evidence="3 4">ATCC 51873</strain>
    </source>
</reference>
<name>G9YDA8_HAFAL</name>
<feature type="domain" description="Type IV / VI secretion system DotU" evidence="2">
    <location>
        <begin position="47"/>
        <end position="256"/>
    </location>
</feature>
<protein>
    <submittedName>
        <fullName evidence="3">Type IV / VI secretion system protein, DotU family</fullName>
    </submittedName>
</protein>
<accession>G9YDA8</accession>
<organism evidence="3 4">
    <name type="scientific">Hafnia alvei ATCC 51873</name>
    <dbReference type="NCBI Taxonomy" id="1002364"/>
    <lineage>
        <taxon>Bacteria</taxon>
        <taxon>Pseudomonadati</taxon>
        <taxon>Pseudomonadota</taxon>
        <taxon>Gammaproteobacteria</taxon>
        <taxon>Enterobacterales</taxon>
        <taxon>Hafniaceae</taxon>
        <taxon>Hafnia</taxon>
    </lineage>
</organism>
<gene>
    <name evidence="3" type="ORF">HMPREF0454_04593</name>
</gene>
<keyword evidence="1" id="KW-0472">Membrane</keyword>
<proteinExistence type="predicted"/>
<dbReference type="Pfam" id="PF09850">
    <property type="entry name" value="DotU"/>
    <property type="match status" value="1"/>
</dbReference>
<dbReference type="InterPro" id="IPR038522">
    <property type="entry name" value="T4/T6SS_DotU_sf"/>
</dbReference>
<dbReference type="AlphaFoldDB" id="G9YDA8"/>
<evidence type="ECO:0000313" key="4">
    <source>
        <dbReference type="Proteomes" id="UP000005959"/>
    </source>
</evidence>
<dbReference type="Gene3D" id="1.25.40.590">
    <property type="entry name" value="Type IV / VI secretion system, DotU"/>
    <property type="match status" value="1"/>
</dbReference>
<evidence type="ECO:0000313" key="3">
    <source>
        <dbReference type="EMBL" id="EHM37962.1"/>
    </source>
</evidence>
<dbReference type="NCBIfam" id="TIGR03349">
    <property type="entry name" value="IV_VI_DotU"/>
    <property type="match status" value="1"/>
</dbReference>
<dbReference type="PATRIC" id="fig|1002364.3.peg.4126"/>
<dbReference type="RefSeq" id="WP_004096715.1">
    <property type="nucleotide sequence ID" value="NZ_JH417555.1"/>
</dbReference>
<keyword evidence="1" id="KW-1133">Transmembrane helix</keyword>
<dbReference type="PANTHER" id="PTHR38033">
    <property type="entry name" value="MEMBRANE PROTEIN-RELATED"/>
    <property type="match status" value="1"/>
</dbReference>
<dbReference type="PANTHER" id="PTHR38033:SF1">
    <property type="entry name" value="DOTU FAMILY TYPE IV_VI SECRETION SYSTEM PROTEIN"/>
    <property type="match status" value="1"/>
</dbReference>
<evidence type="ECO:0000256" key="1">
    <source>
        <dbReference type="SAM" id="Phobius"/>
    </source>
</evidence>
<dbReference type="Proteomes" id="UP000005959">
    <property type="component" value="Unassembled WGS sequence"/>
</dbReference>